<feature type="region of interest" description="Disordered" evidence="1">
    <location>
        <begin position="258"/>
        <end position="312"/>
    </location>
</feature>
<evidence type="ECO:0000313" key="2">
    <source>
        <dbReference type="EMBL" id="KAJ3119588.1"/>
    </source>
</evidence>
<sequence length="568" mass="64784">MPQRSNSNTSPTSRTVHIPGSHALPPGISTIMAWELAYRRKRILSDTARHIKDATTVNPHLYKFRKEFSLAEIVEDGLLERYNEALMVEQQVREADERGQRRRLGHVITSVGGGEEEGSVKNLDHLNPYYMHMEVIRRRYSADEFVRWNNNGRRYHQNVGKQQIPQFKIHNDGIPVGGWPSGIDFEMGVQYMPEIANAPIDNTRRCYDGNDNIVRVNGGGSDGEIKTENWFKREVLGQQQEQKQQCSPQEIHRAQKGEEGEEFLQEKEKENDGQQVQEGDDENRVKNQAENNNDQDGSDENNNQSDDRGSNENCLENYLQKEPQQFIANQQINQQSQQNYGNEIPLLSQQQKHYNNTQKYQIHPLPLIQSTVCTNPTQLPRCYAANRRYHQTPVHPDLLQKQNGCNNVIHVHTQYLDAYNAAAAVNGQPLAVAIPGSSSTTRRNIASAVTGRGARMAQMQAYRDKFAARQQQYGAENARVLPVYLAPLDATTTTIRNSGEDGYRLMGQEEAEHRHWRELLQLEKPVGRRGWNHVGRDHLGNCIQGLGPVMRFAGPTDDFFPAEKKNFR</sequence>
<evidence type="ECO:0000256" key="1">
    <source>
        <dbReference type="SAM" id="MobiDB-lite"/>
    </source>
</evidence>
<name>A0AAD5T042_9FUNG</name>
<accession>A0AAD5T042</accession>
<gene>
    <name evidence="2" type="ORF">HK100_000244</name>
</gene>
<protein>
    <submittedName>
        <fullName evidence="2">Uncharacterized protein</fullName>
    </submittedName>
</protein>
<dbReference type="Proteomes" id="UP001211907">
    <property type="component" value="Unassembled WGS sequence"/>
</dbReference>
<feature type="compositionally biased region" description="Polar residues" evidence="1">
    <location>
        <begin position="288"/>
        <end position="304"/>
    </location>
</feature>
<organism evidence="2 3">
    <name type="scientific">Physocladia obscura</name>
    <dbReference type="NCBI Taxonomy" id="109957"/>
    <lineage>
        <taxon>Eukaryota</taxon>
        <taxon>Fungi</taxon>
        <taxon>Fungi incertae sedis</taxon>
        <taxon>Chytridiomycota</taxon>
        <taxon>Chytridiomycota incertae sedis</taxon>
        <taxon>Chytridiomycetes</taxon>
        <taxon>Chytridiales</taxon>
        <taxon>Chytriomycetaceae</taxon>
        <taxon>Physocladia</taxon>
    </lineage>
</organism>
<comment type="caution">
    <text evidence="2">The sequence shown here is derived from an EMBL/GenBank/DDBJ whole genome shotgun (WGS) entry which is preliminary data.</text>
</comment>
<dbReference type="EMBL" id="JADGJH010001044">
    <property type="protein sequence ID" value="KAJ3119588.1"/>
    <property type="molecule type" value="Genomic_DNA"/>
</dbReference>
<proteinExistence type="predicted"/>
<reference evidence="2" key="1">
    <citation type="submission" date="2020-05" db="EMBL/GenBank/DDBJ databases">
        <title>Phylogenomic resolution of chytrid fungi.</title>
        <authorList>
            <person name="Stajich J.E."/>
            <person name="Amses K."/>
            <person name="Simmons R."/>
            <person name="Seto K."/>
            <person name="Myers J."/>
            <person name="Bonds A."/>
            <person name="Quandt C.A."/>
            <person name="Barry K."/>
            <person name="Liu P."/>
            <person name="Grigoriev I."/>
            <person name="Longcore J.E."/>
            <person name="James T.Y."/>
        </authorList>
    </citation>
    <scope>NUCLEOTIDE SEQUENCE</scope>
    <source>
        <strain evidence="2">JEL0513</strain>
    </source>
</reference>
<evidence type="ECO:0000313" key="3">
    <source>
        <dbReference type="Proteomes" id="UP001211907"/>
    </source>
</evidence>
<feature type="region of interest" description="Disordered" evidence="1">
    <location>
        <begin position="1"/>
        <end position="22"/>
    </location>
</feature>
<feature type="compositionally biased region" description="Basic and acidic residues" evidence="1">
    <location>
        <begin position="258"/>
        <end position="272"/>
    </location>
</feature>
<dbReference type="AlphaFoldDB" id="A0AAD5T042"/>
<feature type="compositionally biased region" description="Low complexity" evidence="1">
    <location>
        <begin position="1"/>
        <end position="15"/>
    </location>
</feature>
<keyword evidence="3" id="KW-1185">Reference proteome</keyword>